<evidence type="ECO:0000259" key="1">
    <source>
        <dbReference type="Pfam" id="PF01656"/>
    </source>
</evidence>
<reference evidence="2 3" key="1">
    <citation type="journal article" date="2011" name="J. Bacteriol.">
        <title>Genome sequence of the ethanol-producing Zymomonas mobilis subsp. pomaceae lectotype strain ATCC 29192.</title>
        <authorList>
            <person name="Kouvelis V.N."/>
            <person name="Davenport K.W."/>
            <person name="Brettin T.S."/>
            <person name="Bruce D."/>
            <person name="Detter C."/>
            <person name="Han C.S."/>
            <person name="Nolan M."/>
            <person name="Tapia R."/>
            <person name="Damoulaki A."/>
            <person name="Kyrpides N.C."/>
            <person name="Typas M.A."/>
            <person name="Pappas K.M."/>
        </authorList>
    </citation>
    <scope>NUCLEOTIDE SEQUENCE [LARGE SCALE GENOMIC DNA]</scope>
    <source>
        <strain evidence="3">ATCC 29192 / DSM 22645 / JCM 10191 / CCUG 17912 / NBRC 13757 / NCIMB 11200 / NRRL B-4491 / Barker I</strain>
    </source>
</reference>
<gene>
    <name evidence="2" type="ordered locus">Zymop_0207</name>
</gene>
<dbReference type="Gene3D" id="3.40.50.300">
    <property type="entry name" value="P-loop containing nucleotide triphosphate hydrolases"/>
    <property type="match status" value="1"/>
</dbReference>
<dbReference type="eggNOG" id="COG0455">
    <property type="taxonomic scope" value="Bacteria"/>
</dbReference>
<dbReference type="Proteomes" id="UP000000491">
    <property type="component" value="Chromosome"/>
</dbReference>
<dbReference type="Pfam" id="PF01656">
    <property type="entry name" value="CbiA"/>
    <property type="match status" value="1"/>
</dbReference>
<protein>
    <recommendedName>
        <fullName evidence="1">CobQ/CobB/MinD/ParA nucleotide binding domain-containing protein</fullName>
    </recommendedName>
</protein>
<name>F8EU30_ZYMMT</name>
<dbReference type="PATRIC" id="fig|579138.3.peg.221"/>
<sequence length="225" mass="24481">MLVLFHSFKGGVGVTTVVANLAMALSRFEQQVALADLTGQQSLTFHLGTEENTSDSAKVDTIADIDIPLLSASSIEELLSFSKEIDEDNGFILVDLGTENLELLEVLNENNQALVITILAPNAGCMALLPEAFDKTHCYILNAVEPRYDFQRAAAQFVQDMAEDNLIGTIRRDEALNEALGKLERLNIYAPASAALNDFDSIAQQILLMLGRQTMVKPKASAHVS</sequence>
<evidence type="ECO:0000313" key="3">
    <source>
        <dbReference type="Proteomes" id="UP000000491"/>
    </source>
</evidence>
<dbReference type="HOGENOM" id="CLU_1331521_0_0_5"/>
<evidence type="ECO:0000313" key="2">
    <source>
        <dbReference type="EMBL" id="AEI37110.1"/>
    </source>
</evidence>
<dbReference type="AlphaFoldDB" id="F8EU30"/>
<dbReference type="STRING" id="579138.Zymop_0207"/>
<dbReference type="KEGG" id="zmp:Zymop_0207"/>
<dbReference type="InterPro" id="IPR050678">
    <property type="entry name" value="DNA_Partitioning_ATPase"/>
</dbReference>
<dbReference type="SUPFAM" id="SSF52540">
    <property type="entry name" value="P-loop containing nucleoside triphosphate hydrolases"/>
    <property type="match status" value="1"/>
</dbReference>
<proteinExistence type="predicted"/>
<dbReference type="EMBL" id="CP002865">
    <property type="protein sequence ID" value="AEI37110.1"/>
    <property type="molecule type" value="Genomic_DNA"/>
</dbReference>
<dbReference type="PANTHER" id="PTHR13696:SF99">
    <property type="entry name" value="COBYRINIC ACID AC-DIAMIDE SYNTHASE"/>
    <property type="match status" value="1"/>
</dbReference>
<feature type="domain" description="CobQ/CobB/MinD/ParA nucleotide binding" evidence="1">
    <location>
        <begin position="5"/>
        <end position="182"/>
    </location>
</feature>
<accession>F8EU30</accession>
<dbReference type="RefSeq" id="WP_013933510.1">
    <property type="nucleotide sequence ID" value="NC_015709.1"/>
</dbReference>
<dbReference type="InterPro" id="IPR027417">
    <property type="entry name" value="P-loop_NTPase"/>
</dbReference>
<dbReference type="PANTHER" id="PTHR13696">
    <property type="entry name" value="P-LOOP CONTAINING NUCLEOSIDE TRIPHOSPHATE HYDROLASE"/>
    <property type="match status" value="1"/>
</dbReference>
<dbReference type="InterPro" id="IPR002586">
    <property type="entry name" value="CobQ/CobB/MinD/ParA_Nub-bd_dom"/>
</dbReference>
<organism evidence="2 3">
    <name type="scientific">Zymomonas mobilis subsp. pomaceae (strain ATCC 29192 / DSM 22645 / JCM 10191 / CCUG 17912 / NBRC 13757 / NCIMB 11200 / NRRL B-4491 / Barker I)</name>
    <dbReference type="NCBI Taxonomy" id="579138"/>
    <lineage>
        <taxon>Bacteria</taxon>
        <taxon>Pseudomonadati</taxon>
        <taxon>Pseudomonadota</taxon>
        <taxon>Alphaproteobacteria</taxon>
        <taxon>Sphingomonadales</taxon>
        <taxon>Zymomonadaceae</taxon>
        <taxon>Zymomonas</taxon>
    </lineage>
</organism>